<evidence type="ECO:0000313" key="5">
    <source>
        <dbReference type="Proteomes" id="UP000041254"/>
    </source>
</evidence>
<dbReference type="OrthoDB" id="676979at2759"/>
<evidence type="ECO:0000256" key="1">
    <source>
        <dbReference type="ARBA" id="ARBA00022614"/>
    </source>
</evidence>
<dbReference type="PANTHER" id="PTHR22708:SF0">
    <property type="entry name" value="LEUCINE-RICH REPEAT-CONTAINING PROTEIN 56"/>
    <property type="match status" value="1"/>
</dbReference>
<dbReference type="InterPro" id="IPR003591">
    <property type="entry name" value="Leu-rich_rpt_typical-subtyp"/>
</dbReference>
<keyword evidence="2" id="KW-0677">Repeat</keyword>
<sequence>MRLREREDAPLDVLDPSYLRHITDADDLSSVRSVELCVDVDEQPIAELGELLPSLRHLRLNGSNVPSLRELGVRFGCLRVLWLTRCGVRDLGGVQGLPALQELYLAFNAIEELWPLAGHECLEVLDLEGNELRSLQEVTFLTSCPALRHLTLQANPLTHDPAFSPQWVAERLPQLQTLDDAPLGSRSGLLEVEEVGEESEERQQESEPDEWDEVPSGRGVPVPTYARGHEVEVLDLSQLDAIEEENEEDNGPMGGPSGGGFSSGSCNPCLSAMPPLECLVSSPRLRRMKADVERDMGREGDAAESAAAGGAVRGGGDVFPGEPAEEELLVESIKACRSAAATVSAASSSSASRASHRPTSAAALNQRTHMPSRPQSAASHHGPFPVPPPLSLRRPSTPAVPPPSLVYHHRPASDFGWVADEQHGAADSGVSDLTVGTDRSFAGSPLAAIRHSRQRSTQSARVGERGRGGGGAGGVLGIRALMAQVRLEAATTMSAEEREWMKQQQRQHSRQHRRIVTPPAPSQAPQPPSTPSDSAFVRRRVPSCRVHGAAAEESKEGGLRVNEAECHSAGSTAATRAPTSAQSSGVG</sequence>
<feature type="compositionally biased region" description="Low complexity" evidence="3">
    <location>
        <begin position="345"/>
        <end position="363"/>
    </location>
</feature>
<dbReference type="PANTHER" id="PTHR22708">
    <property type="entry name" value="LEUCINE-RICH REPEAT-CONTAINING PROTEIN 56"/>
    <property type="match status" value="1"/>
</dbReference>
<dbReference type="InterPro" id="IPR001611">
    <property type="entry name" value="Leu-rich_rpt"/>
</dbReference>
<feature type="region of interest" description="Disordered" evidence="3">
    <location>
        <begin position="497"/>
        <end position="587"/>
    </location>
</feature>
<evidence type="ECO:0000256" key="3">
    <source>
        <dbReference type="SAM" id="MobiDB-lite"/>
    </source>
</evidence>
<evidence type="ECO:0000256" key="2">
    <source>
        <dbReference type="ARBA" id="ARBA00022737"/>
    </source>
</evidence>
<dbReference type="SUPFAM" id="SSF52058">
    <property type="entry name" value="L domain-like"/>
    <property type="match status" value="1"/>
</dbReference>
<feature type="compositionally biased region" description="Polar residues" evidence="3">
    <location>
        <begin position="365"/>
        <end position="378"/>
    </location>
</feature>
<feature type="compositionally biased region" description="Polar residues" evidence="3">
    <location>
        <begin position="569"/>
        <end position="587"/>
    </location>
</feature>
<dbReference type="AlphaFoldDB" id="A0A0G4EVJ3"/>
<dbReference type="InterPro" id="IPR040091">
    <property type="entry name" value="LRRC56"/>
</dbReference>
<feature type="compositionally biased region" description="Basic and acidic residues" evidence="3">
    <location>
        <begin position="550"/>
        <end position="566"/>
    </location>
</feature>
<evidence type="ECO:0000313" key="4">
    <source>
        <dbReference type="EMBL" id="CEM02656.1"/>
    </source>
</evidence>
<dbReference type="STRING" id="1169540.A0A0G4EVJ3"/>
<dbReference type="InterPro" id="IPR032675">
    <property type="entry name" value="LRR_dom_sf"/>
</dbReference>
<dbReference type="SMART" id="SM00369">
    <property type="entry name" value="LRR_TYP"/>
    <property type="match status" value="3"/>
</dbReference>
<gene>
    <name evidence="4" type="ORF">Vbra_8388</name>
</gene>
<feature type="region of interest" description="Disordered" evidence="3">
    <location>
        <begin position="192"/>
        <end position="226"/>
    </location>
</feature>
<accession>A0A0G4EVJ3</accession>
<feature type="region of interest" description="Disordered" evidence="3">
    <location>
        <begin position="297"/>
        <end position="317"/>
    </location>
</feature>
<keyword evidence="1" id="KW-0433">Leucine-rich repeat</keyword>
<reference evidence="4 5" key="1">
    <citation type="submission" date="2014-11" db="EMBL/GenBank/DDBJ databases">
        <authorList>
            <person name="Zhu J."/>
            <person name="Qi W."/>
            <person name="Song R."/>
        </authorList>
    </citation>
    <scope>NUCLEOTIDE SEQUENCE [LARGE SCALE GENOMIC DNA]</scope>
</reference>
<dbReference type="Gene3D" id="3.80.10.10">
    <property type="entry name" value="Ribonuclease Inhibitor"/>
    <property type="match status" value="1"/>
</dbReference>
<dbReference type="PROSITE" id="PS51450">
    <property type="entry name" value="LRR"/>
    <property type="match status" value="1"/>
</dbReference>
<feature type="compositionally biased region" description="Pro residues" evidence="3">
    <location>
        <begin position="518"/>
        <end position="530"/>
    </location>
</feature>
<protein>
    <recommendedName>
        <fullName evidence="6">U2A'/phosphoprotein 32 family A C-terminal domain-containing protein</fullName>
    </recommendedName>
</protein>
<proteinExistence type="predicted"/>
<evidence type="ECO:0008006" key="6">
    <source>
        <dbReference type="Google" id="ProtNLM"/>
    </source>
</evidence>
<dbReference type="InParanoid" id="A0A0G4EVJ3"/>
<feature type="region of interest" description="Disordered" evidence="3">
    <location>
        <begin position="345"/>
        <end position="401"/>
    </location>
</feature>
<dbReference type="EMBL" id="CDMY01000332">
    <property type="protein sequence ID" value="CEM02656.1"/>
    <property type="molecule type" value="Genomic_DNA"/>
</dbReference>
<feature type="compositionally biased region" description="Acidic residues" evidence="3">
    <location>
        <begin position="192"/>
        <end position="213"/>
    </location>
</feature>
<organism evidence="4 5">
    <name type="scientific">Vitrella brassicaformis (strain CCMP3155)</name>
    <dbReference type="NCBI Taxonomy" id="1169540"/>
    <lineage>
        <taxon>Eukaryota</taxon>
        <taxon>Sar</taxon>
        <taxon>Alveolata</taxon>
        <taxon>Colpodellida</taxon>
        <taxon>Vitrellaceae</taxon>
        <taxon>Vitrella</taxon>
    </lineage>
</organism>
<dbReference type="VEuPathDB" id="CryptoDB:Vbra_8388"/>
<feature type="compositionally biased region" description="Basic residues" evidence="3">
    <location>
        <begin position="505"/>
        <end position="515"/>
    </location>
</feature>
<dbReference type="Proteomes" id="UP000041254">
    <property type="component" value="Unassembled WGS sequence"/>
</dbReference>
<feature type="region of interest" description="Disordered" evidence="3">
    <location>
        <begin position="446"/>
        <end position="475"/>
    </location>
</feature>
<keyword evidence="5" id="KW-1185">Reference proteome</keyword>
<name>A0A0G4EVJ3_VITBC</name>